<evidence type="ECO:0000313" key="3">
    <source>
        <dbReference type="Proteomes" id="UP001454036"/>
    </source>
</evidence>
<feature type="coiled-coil region" evidence="1">
    <location>
        <begin position="64"/>
        <end position="91"/>
    </location>
</feature>
<keyword evidence="1" id="KW-0175">Coiled coil</keyword>
<evidence type="ECO:0000313" key="2">
    <source>
        <dbReference type="EMBL" id="GAA0157067.1"/>
    </source>
</evidence>
<dbReference type="AlphaFoldDB" id="A0AAV3Q1K9"/>
<protein>
    <submittedName>
        <fullName evidence="2">RNA processing factor</fullName>
    </submittedName>
</protein>
<organism evidence="2 3">
    <name type="scientific">Lithospermum erythrorhizon</name>
    <name type="common">Purple gromwell</name>
    <name type="synonym">Lithospermum officinale var. erythrorhizon</name>
    <dbReference type="NCBI Taxonomy" id="34254"/>
    <lineage>
        <taxon>Eukaryota</taxon>
        <taxon>Viridiplantae</taxon>
        <taxon>Streptophyta</taxon>
        <taxon>Embryophyta</taxon>
        <taxon>Tracheophyta</taxon>
        <taxon>Spermatophyta</taxon>
        <taxon>Magnoliopsida</taxon>
        <taxon>eudicotyledons</taxon>
        <taxon>Gunneridae</taxon>
        <taxon>Pentapetalae</taxon>
        <taxon>asterids</taxon>
        <taxon>lamiids</taxon>
        <taxon>Boraginales</taxon>
        <taxon>Boraginaceae</taxon>
        <taxon>Boraginoideae</taxon>
        <taxon>Lithospermeae</taxon>
        <taxon>Lithospermum</taxon>
    </lineage>
</organism>
<dbReference type="PANTHER" id="PTHR36333:SF1">
    <property type="entry name" value="DIMETHYLALLYL, ADENOSINE TRNA METHYLTHIOTRANSFERASE"/>
    <property type="match status" value="1"/>
</dbReference>
<gene>
    <name evidence="2" type="ORF">LIER_14411</name>
</gene>
<dbReference type="Proteomes" id="UP001454036">
    <property type="component" value="Unassembled WGS sequence"/>
</dbReference>
<comment type="caution">
    <text evidence="2">The sequence shown here is derived from an EMBL/GenBank/DDBJ whole genome shotgun (WGS) entry which is preliminary data.</text>
</comment>
<feature type="coiled-coil region" evidence="1">
    <location>
        <begin position="156"/>
        <end position="183"/>
    </location>
</feature>
<dbReference type="EMBL" id="BAABME010003018">
    <property type="protein sequence ID" value="GAA0157067.1"/>
    <property type="molecule type" value="Genomic_DNA"/>
</dbReference>
<dbReference type="GO" id="GO:0009570">
    <property type="term" value="C:chloroplast stroma"/>
    <property type="evidence" value="ECO:0007669"/>
    <property type="project" value="TreeGrafter"/>
</dbReference>
<accession>A0AAV3Q1K9</accession>
<dbReference type="PANTHER" id="PTHR36333">
    <property type="entry name" value="DIMETHYLALLYL, ADENOSINE TRNA METHYLTHIOTRANSFERASE"/>
    <property type="match status" value="1"/>
</dbReference>
<sequence length="246" mass="27966">MASSIILNLASTTSYSASFSIAKCSKPPTKFRTSTIRCIGWDPEGVLGPPQGGHIAKLEFKKLIEKDSSAKEAFERQVREEKQRRRSQRDSRVIPDTKEGLVEYFLDTEAQEIEVEIARLRPRINEEFFQHLKVELGKLRFAVSRTQDMEDRLIELEALEKALKEGTEAYDKLQAELVSAKTNLMTILTSKDIKTTVLEMVGKNELNRSLLTLLDENIASAHQSNQIEAANYMEKIRGVMVKYITK</sequence>
<reference evidence="2 3" key="1">
    <citation type="submission" date="2024-01" db="EMBL/GenBank/DDBJ databases">
        <title>The complete chloroplast genome sequence of Lithospermum erythrorhizon: insights into the phylogenetic relationship among Boraginaceae species and the maternal lineages of purple gromwells.</title>
        <authorList>
            <person name="Okada T."/>
            <person name="Watanabe K."/>
        </authorList>
    </citation>
    <scope>NUCLEOTIDE SEQUENCE [LARGE SCALE GENOMIC DNA]</scope>
</reference>
<proteinExistence type="predicted"/>
<evidence type="ECO:0000256" key="1">
    <source>
        <dbReference type="SAM" id="Coils"/>
    </source>
</evidence>
<name>A0AAV3Q1K9_LITER</name>
<keyword evidence="3" id="KW-1185">Reference proteome</keyword>